<protein>
    <submittedName>
        <fullName evidence="3">Uncharacterized protein</fullName>
    </submittedName>
</protein>
<reference evidence="3" key="1">
    <citation type="submission" date="2020-03" db="EMBL/GenBank/DDBJ databases">
        <title>Spirochaetal bacteria isolated from arthropods constitute a novel genus Entomospira genus novum within the order Spirochaetales.</title>
        <authorList>
            <person name="Grana-Miraglia L."/>
            <person name="Sikutova S."/>
            <person name="Fingerle V."/>
            <person name="Sing A."/>
            <person name="Castillo-Ramirez S."/>
            <person name="Margos G."/>
            <person name="Rudolf I."/>
        </authorList>
    </citation>
    <scope>NUCLEOTIDE SEQUENCE</scope>
    <source>
        <strain evidence="3">BR208</strain>
    </source>
</reference>
<evidence type="ECO:0000256" key="1">
    <source>
        <dbReference type="SAM" id="Coils"/>
    </source>
</evidence>
<evidence type="ECO:0000313" key="4">
    <source>
        <dbReference type="Proteomes" id="UP000752013"/>
    </source>
</evidence>
<gene>
    <name evidence="3" type="ORF">HCT46_00170</name>
</gene>
<proteinExistence type="predicted"/>
<keyword evidence="4" id="KW-1185">Reference proteome</keyword>
<feature type="transmembrane region" description="Helical" evidence="2">
    <location>
        <begin position="70"/>
        <end position="88"/>
    </location>
</feature>
<keyword evidence="2" id="KW-0812">Transmembrane</keyword>
<evidence type="ECO:0000313" key="3">
    <source>
        <dbReference type="EMBL" id="NIZ46342.1"/>
    </source>
</evidence>
<dbReference type="RefSeq" id="WP_167702812.1">
    <property type="nucleotide sequence ID" value="NZ_CP118168.1"/>
</dbReference>
<name>A0A968GAJ8_9SPIO</name>
<dbReference type="EMBL" id="JAATLK010000001">
    <property type="protein sequence ID" value="NIZ46342.1"/>
    <property type="molecule type" value="Genomic_DNA"/>
</dbReference>
<sequence>MDDKKVDELLEHYHEEIQEYKAEQDQVKSMMGAIGGSHADRKEKLVSILLILILILTFSLGYIIPGFSKFLAIELGILLVSIKVMIVMHQQQKMQHFQFWILNSIEWKITRLEKQHVELKKMITKGERERD</sequence>
<dbReference type="AlphaFoldDB" id="A0A968GAJ8"/>
<feature type="transmembrane region" description="Helical" evidence="2">
    <location>
        <begin position="45"/>
        <end position="64"/>
    </location>
</feature>
<organism evidence="3 4">
    <name type="scientific">Entomospira nematocerorum</name>
    <dbReference type="NCBI Taxonomy" id="2719987"/>
    <lineage>
        <taxon>Bacteria</taxon>
        <taxon>Pseudomonadati</taxon>
        <taxon>Spirochaetota</taxon>
        <taxon>Spirochaetia</taxon>
        <taxon>Spirochaetales</taxon>
        <taxon>Spirochaetaceae</taxon>
        <taxon>Entomospira</taxon>
    </lineage>
</organism>
<keyword evidence="1" id="KW-0175">Coiled coil</keyword>
<dbReference type="Proteomes" id="UP000752013">
    <property type="component" value="Unassembled WGS sequence"/>
</dbReference>
<feature type="coiled-coil region" evidence="1">
    <location>
        <begin position="102"/>
        <end position="129"/>
    </location>
</feature>
<accession>A0A968GAJ8</accession>
<evidence type="ECO:0000256" key="2">
    <source>
        <dbReference type="SAM" id="Phobius"/>
    </source>
</evidence>
<keyword evidence="2" id="KW-0472">Membrane</keyword>
<keyword evidence="2" id="KW-1133">Transmembrane helix</keyword>
<comment type="caution">
    <text evidence="3">The sequence shown here is derived from an EMBL/GenBank/DDBJ whole genome shotgun (WGS) entry which is preliminary data.</text>
</comment>